<accession>A0A6G0Y8T5</accession>
<reference evidence="1 2" key="1">
    <citation type="submission" date="2019-08" db="EMBL/GenBank/DDBJ databases">
        <title>Whole genome of Aphis craccivora.</title>
        <authorList>
            <person name="Voronova N.V."/>
            <person name="Shulinski R.S."/>
            <person name="Bandarenka Y.V."/>
            <person name="Zhorov D.G."/>
            <person name="Warner D."/>
        </authorList>
    </citation>
    <scope>NUCLEOTIDE SEQUENCE [LARGE SCALE GENOMIC DNA]</scope>
    <source>
        <strain evidence="1">180601</strain>
        <tissue evidence="1">Whole Body</tissue>
    </source>
</reference>
<keyword evidence="1" id="KW-0695">RNA-directed DNA polymerase</keyword>
<dbReference type="GO" id="GO:0003964">
    <property type="term" value="F:RNA-directed DNA polymerase activity"/>
    <property type="evidence" value="ECO:0007669"/>
    <property type="project" value="UniProtKB-KW"/>
</dbReference>
<dbReference type="Proteomes" id="UP000478052">
    <property type="component" value="Unassembled WGS sequence"/>
</dbReference>
<proteinExistence type="predicted"/>
<evidence type="ECO:0000313" key="2">
    <source>
        <dbReference type="Proteomes" id="UP000478052"/>
    </source>
</evidence>
<gene>
    <name evidence="1" type="ORF">FWK35_00013514</name>
</gene>
<sequence>MEHEWNLFHQIKWGCGNLGSKKSSEGITLHSGIKSIAISITLPDGTLTICNIYLPNQMIYYYQN</sequence>
<keyword evidence="1" id="KW-0808">Transferase</keyword>
<dbReference type="AlphaFoldDB" id="A0A6G0Y8T5"/>
<keyword evidence="2" id="KW-1185">Reference proteome</keyword>
<dbReference type="EMBL" id="VUJU01005427">
    <property type="protein sequence ID" value="KAF0751273.1"/>
    <property type="molecule type" value="Genomic_DNA"/>
</dbReference>
<name>A0A6G0Y8T5_APHCR</name>
<keyword evidence="1" id="KW-0548">Nucleotidyltransferase</keyword>
<evidence type="ECO:0000313" key="1">
    <source>
        <dbReference type="EMBL" id="KAF0751273.1"/>
    </source>
</evidence>
<organism evidence="1 2">
    <name type="scientific">Aphis craccivora</name>
    <name type="common">Cowpea aphid</name>
    <dbReference type="NCBI Taxonomy" id="307492"/>
    <lineage>
        <taxon>Eukaryota</taxon>
        <taxon>Metazoa</taxon>
        <taxon>Ecdysozoa</taxon>
        <taxon>Arthropoda</taxon>
        <taxon>Hexapoda</taxon>
        <taxon>Insecta</taxon>
        <taxon>Pterygota</taxon>
        <taxon>Neoptera</taxon>
        <taxon>Paraneoptera</taxon>
        <taxon>Hemiptera</taxon>
        <taxon>Sternorrhyncha</taxon>
        <taxon>Aphidomorpha</taxon>
        <taxon>Aphidoidea</taxon>
        <taxon>Aphididae</taxon>
        <taxon>Aphidini</taxon>
        <taxon>Aphis</taxon>
        <taxon>Aphis</taxon>
    </lineage>
</organism>
<comment type="caution">
    <text evidence="1">The sequence shown here is derived from an EMBL/GenBank/DDBJ whole genome shotgun (WGS) entry which is preliminary data.</text>
</comment>
<protein>
    <submittedName>
        <fullName evidence="1">Reverse transcriptase domain-containing protein</fullName>
    </submittedName>
</protein>